<keyword evidence="4 5" id="KW-0833">Ubl conjugation pathway</keyword>
<dbReference type="GO" id="GO:0061630">
    <property type="term" value="F:ubiquitin protein ligase activity"/>
    <property type="evidence" value="ECO:0007669"/>
    <property type="project" value="UniProtKB-EC"/>
</dbReference>
<evidence type="ECO:0000256" key="3">
    <source>
        <dbReference type="ARBA" id="ARBA00022679"/>
    </source>
</evidence>
<dbReference type="AlphaFoldDB" id="A0AAV5RAU2"/>
<accession>A0AAV5RAU2</accession>
<dbReference type="InterPro" id="IPR035983">
    <property type="entry name" value="Hect_E3_ubiquitin_ligase"/>
</dbReference>
<dbReference type="Gene3D" id="3.90.1750.10">
    <property type="entry name" value="Hect, E3 ligase catalytic domains"/>
    <property type="match status" value="1"/>
</dbReference>
<evidence type="ECO:0000256" key="1">
    <source>
        <dbReference type="ARBA" id="ARBA00000885"/>
    </source>
</evidence>
<reference evidence="7 8" key="1">
    <citation type="journal article" date="2023" name="Elife">
        <title>Identification of key yeast species and microbe-microbe interactions impacting larval growth of Drosophila in the wild.</title>
        <authorList>
            <person name="Mure A."/>
            <person name="Sugiura Y."/>
            <person name="Maeda R."/>
            <person name="Honda K."/>
            <person name="Sakurai N."/>
            <person name="Takahashi Y."/>
            <person name="Watada M."/>
            <person name="Katoh T."/>
            <person name="Gotoh A."/>
            <person name="Gotoh Y."/>
            <person name="Taniguchi I."/>
            <person name="Nakamura K."/>
            <person name="Hayashi T."/>
            <person name="Katayama T."/>
            <person name="Uemura T."/>
            <person name="Hattori Y."/>
        </authorList>
    </citation>
    <scope>NUCLEOTIDE SEQUENCE [LARGE SCALE GENOMIC DNA]</scope>
    <source>
        <strain evidence="7 8">PK-24</strain>
    </source>
</reference>
<dbReference type="Proteomes" id="UP001378960">
    <property type="component" value="Unassembled WGS sequence"/>
</dbReference>
<dbReference type="SMART" id="SM00119">
    <property type="entry name" value="HECTc"/>
    <property type="match status" value="1"/>
</dbReference>
<keyword evidence="3" id="KW-0808">Transferase</keyword>
<dbReference type="Pfam" id="PF00632">
    <property type="entry name" value="HECT"/>
    <property type="match status" value="1"/>
</dbReference>
<evidence type="ECO:0000313" key="7">
    <source>
        <dbReference type="EMBL" id="GMM48584.1"/>
    </source>
</evidence>
<dbReference type="EC" id="2.3.2.26" evidence="2"/>
<name>A0AAV5RAU2_PICKL</name>
<evidence type="ECO:0000256" key="2">
    <source>
        <dbReference type="ARBA" id="ARBA00012485"/>
    </source>
</evidence>
<feature type="domain" description="HECT" evidence="6">
    <location>
        <begin position="639"/>
        <end position="1026"/>
    </location>
</feature>
<protein>
    <recommendedName>
        <fullName evidence="2">HECT-type E3 ubiquitin transferase</fullName>
        <ecNumber evidence="2">2.3.2.26</ecNumber>
    </recommendedName>
</protein>
<dbReference type="SUPFAM" id="SSF56204">
    <property type="entry name" value="Hect, E3 ligase catalytic domain"/>
    <property type="match status" value="1"/>
</dbReference>
<evidence type="ECO:0000259" key="6">
    <source>
        <dbReference type="PROSITE" id="PS50237"/>
    </source>
</evidence>
<dbReference type="GO" id="GO:0016874">
    <property type="term" value="F:ligase activity"/>
    <property type="evidence" value="ECO:0007669"/>
    <property type="project" value="UniProtKB-KW"/>
</dbReference>
<dbReference type="PROSITE" id="PS50237">
    <property type="entry name" value="HECT"/>
    <property type="match status" value="1"/>
</dbReference>
<dbReference type="InterPro" id="IPR000569">
    <property type="entry name" value="HECT_dom"/>
</dbReference>
<evidence type="ECO:0000313" key="8">
    <source>
        <dbReference type="Proteomes" id="UP001378960"/>
    </source>
</evidence>
<dbReference type="GO" id="GO:0000209">
    <property type="term" value="P:protein polyubiquitination"/>
    <property type="evidence" value="ECO:0007669"/>
    <property type="project" value="InterPro"/>
</dbReference>
<dbReference type="PANTHER" id="PTHR45700:SF2">
    <property type="entry name" value="UBIQUITIN-PROTEIN LIGASE E3C"/>
    <property type="match status" value="1"/>
</dbReference>
<dbReference type="FunFam" id="3.30.2410.10:FF:000011">
    <property type="entry name" value="Putative Ubiquitin-protein ligase E3C"/>
    <property type="match status" value="1"/>
</dbReference>
<dbReference type="GO" id="GO:0006511">
    <property type="term" value="P:ubiquitin-dependent protein catabolic process"/>
    <property type="evidence" value="ECO:0007669"/>
    <property type="project" value="TreeGrafter"/>
</dbReference>
<proteinExistence type="predicted"/>
<dbReference type="PANTHER" id="PTHR45700">
    <property type="entry name" value="UBIQUITIN-PROTEIN LIGASE E3C"/>
    <property type="match status" value="1"/>
</dbReference>
<sequence length="1026" mass="120113">MSFNFTGSTKRKNVNLGNRSLGDKNNFLLKAKLEREKREAERKTYNAAVVIQSAIRRYIDLRDTKLQMAKEWDRKNTYQFKFSFPEFIKRCSLAEIEDFMYNLPGVYVFEDDEIGAREALISGFLELIERFVYTKDEAYFTAEFHEIKNDILDVISSLFFGNRKINNKKFLDVLFYLYFEESDIQAFDFILKGANNFETKLLFDILFKTEDGVYAPKRNITEDAINKKLEYQFQKFFFQISYYFLSENLTTSIPLLCFAADAVQRFSKYERNYYIQTIAVTYAITFRYTLSVSNRTTKVFNTQDFWVKEAEDEIIISNQVFESFKFFYQYKKIYDWTKFKSKETPILINHVCFLLIFASTFERKEANVLKSLTDLNWIISEQNSEIMKDSFKYLSEFEEFKSLNSISIENNKSSFEDDDNCHWLISLEVFSEFMMSMLSLSSDEAFYTSILISKDDLINFTKFLKFFVTDMLYNKKTSKMAELNAPIVMKIFKKVLLLTKKLYLKDMKMNFMGDKSFWLLQVMDLDENFMINLLRLMKPMQGAIKAMQDTMKTSSVELFEYIPASVRQLLPNKMLESFYILRYAPYMIPFETRAAMFHELINIDKLDNDLNEWYPEKPEGIVSRDNVLFDSYKYFGNLKGRDIKLPFSVQFINQFGEVEAGIDGGGLTKELLTALTTSTFIPSLENRKMNKGLQFFKEGTHHKLYPNPELFFKIMYQREHPEEEIDYAVSDTEYLNMMRFLGMIIGKCLYDNVLLDISFCSFFLKLCCSSTGDDDAKDDFSNSFDELKNLDESLYNSLNYVLKQTDDSKFEQMSLEFLIDDDFYDMNLQKRHVEIPLLPLVPKEPGLEPAPVPVTNSNKLNFIRLVTAFRLSKQFKVISEAFIDGLFQVIDPFWLSIFSPFELQTLISGDDEDIDIDDLEKNVIYGGGYSENSQTIIDLFQVLREFDNDNKAKFIKFVTSSPKQPLLGFSELNPKFGINRAGEDCQRLPTAGTCVNLLKLPDYKDKELLRNKLLYSINSKAGFDLS</sequence>
<dbReference type="Gene3D" id="3.30.2410.10">
    <property type="entry name" value="Hect, E3 ligase catalytic domain"/>
    <property type="match status" value="1"/>
</dbReference>
<gene>
    <name evidence="7" type="ORF">DAPK24_051820</name>
</gene>
<dbReference type="InterPro" id="IPR044611">
    <property type="entry name" value="E3A/B/C-like"/>
</dbReference>
<dbReference type="EMBL" id="BTGB01000009">
    <property type="protein sequence ID" value="GMM48584.1"/>
    <property type="molecule type" value="Genomic_DNA"/>
</dbReference>
<keyword evidence="7" id="KW-0436">Ligase</keyword>
<keyword evidence="8" id="KW-1185">Reference proteome</keyword>
<evidence type="ECO:0000256" key="4">
    <source>
        <dbReference type="ARBA" id="ARBA00022786"/>
    </source>
</evidence>
<organism evidence="7 8">
    <name type="scientific">Pichia kluyveri</name>
    <name type="common">Yeast</name>
    <dbReference type="NCBI Taxonomy" id="36015"/>
    <lineage>
        <taxon>Eukaryota</taxon>
        <taxon>Fungi</taxon>
        <taxon>Dikarya</taxon>
        <taxon>Ascomycota</taxon>
        <taxon>Saccharomycotina</taxon>
        <taxon>Pichiomycetes</taxon>
        <taxon>Pichiales</taxon>
        <taxon>Pichiaceae</taxon>
        <taxon>Pichia</taxon>
    </lineage>
</organism>
<feature type="active site" description="Glycyl thioester intermediate" evidence="5">
    <location>
        <position position="994"/>
    </location>
</feature>
<evidence type="ECO:0000256" key="5">
    <source>
        <dbReference type="PROSITE-ProRule" id="PRU00104"/>
    </source>
</evidence>
<comment type="catalytic activity">
    <reaction evidence="1">
        <text>S-ubiquitinyl-[E2 ubiquitin-conjugating enzyme]-L-cysteine + [acceptor protein]-L-lysine = [E2 ubiquitin-conjugating enzyme]-L-cysteine + N(6)-ubiquitinyl-[acceptor protein]-L-lysine.</text>
        <dbReference type="EC" id="2.3.2.26"/>
    </reaction>
</comment>
<dbReference type="Gene3D" id="3.30.2160.10">
    <property type="entry name" value="Hect, E3 ligase catalytic domain"/>
    <property type="match status" value="1"/>
</dbReference>
<comment type="caution">
    <text evidence="7">The sequence shown here is derived from an EMBL/GenBank/DDBJ whole genome shotgun (WGS) entry which is preliminary data.</text>
</comment>